<evidence type="ECO:0000256" key="4">
    <source>
        <dbReference type="ARBA" id="ARBA00022801"/>
    </source>
</evidence>
<dbReference type="Pfam" id="PF04952">
    <property type="entry name" value="AstE_AspA_hybrid"/>
    <property type="match status" value="1"/>
</dbReference>
<dbReference type="GO" id="GO:0019807">
    <property type="term" value="F:aspartoacylase activity"/>
    <property type="evidence" value="ECO:0007669"/>
    <property type="project" value="UniProtKB-EC"/>
</dbReference>
<feature type="domain" description="AstE/AspA barrel-sandwich hybrid" evidence="6">
    <location>
        <begin position="211"/>
        <end position="292"/>
    </location>
</feature>
<dbReference type="InterPro" id="IPR007036">
    <property type="entry name" value="Aste_AspA_hybrid_dom"/>
</dbReference>
<dbReference type="EC" id="3.5.1.15" evidence="8"/>
<dbReference type="SUPFAM" id="SSF53187">
    <property type="entry name" value="Zn-dependent exopeptidases"/>
    <property type="match status" value="1"/>
</dbReference>
<dbReference type="InterPro" id="IPR016708">
    <property type="entry name" value="Aspartoacylase"/>
</dbReference>
<dbReference type="PANTHER" id="PTHR15162:SF7">
    <property type="entry name" value="SUCCINYLGLUTAMATE DESUCCINYLASE"/>
    <property type="match status" value="1"/>
</dbReference>
<keyword evidence="4 8" id="KW-0378">Hydrolase</keyword>
<gene>
    <name evidence="8" type="ORF">RT723_14690</name>
</gene>
<evidence type="ECO:0000256" key="2">
    <source>
        <dbReference type="ARBA" id="ARBA00006173"/>
    </source>
</evidence>
<dbReference type="Proteomes" id="UP001257914">
    <property type="component" value="Unassembled WGS sequence"/>
</dbReference>
<dbReference type="Pfam" id="PF24827">
    <property type="entry name" value="AstE_AspA_cat"/>
    <property type="match status" value="1"/>
</dbReference>
<evidence type="ECO:0000256" key="1">
    <source>
        <dbReference type="ARBA" id="ARBA00001947"/>
    </source>
</evidence>
<evidence type="ECO:0000256" key="5">
    <source>
        <dbReference type="ARBA" id="ARBA00022833"/>
    </source>
</evidence>
<reference evidence="8 9" key="1">
    <citation type="submission" date="2023-10" db="EMBL/GenBank/DDBJ databases">
        <title>Psychrosphaera aquimaarina strain SW33 isolated from seawater.</title>
        <authorList>
            <person name="Bayburt H."/>
            <person name="Kim J.M."/>
            <person name="Choi B.J."/>
            <person name="Jeon C.O."/>
        </authorList>
    </citation>
    <scope>NUCLEOTIDE SEQUENCE [LARGE SCALE GENOMIC DNA]</scope>
    <source>
        <strain evidence="8 9">KCTC 52743</strain>
    </source>
</reference>
<dbReference type="HAMAP" id="MF_00704">
    <property type="entry name" value="Aspartoacylase"/>
    <property type="match status" value="1"/>
</dbReference>
<dbReference type="InterPro" id="IPR050178">
    <property type="entry name" value="AspA/AstE_fam"/>
</dbReference>
<dbReference type="RefSeq" id="WP_315947826.1">
    <property type="nucleotide sequence ID" value="NZ_JAWCUA010000010.1"/>
</dbReference>
<dbReference type="CDD" id="cd06909">
    <property type="entry name" value="M14_ASPA"/>
    <property type="match status" value="1"/>
</dbReference>
<keyword evidence="9" id="KW-1185">Reference proteome</keyword>
<keyword evidence="3" id="KW-0479">Metal-binding</keyword>
<dbReference type="Gene3D" id="3.40.630.10">
    <property type="entry name" value="Zn peptidases"/>
    <property type="match status" value="1"/>
</dbReference>
<evidence type="ECO:0000313" key="8">
    <source>
        <dbReference type="EMBL" id="MDU0114213.1"/>
    </source>
</evidence>
<dbReference type="EMBL" id="JAWCUA010000010">
    <property type="protein sequence ID" value="MDU0114213.1"/>
    <property type="molecule type" value="Genomic_DNA"/>
</dbReference>
<keyword evidence="5" id="KW-0862">Zinc</keyword>
<dbReference type="Gene3D" id="2.20.25.160">
    <property type="match status" value="1"/>
</dbReference>
<comment type="caution">
    <text evidence="8">The sequence shown here is derived from an EMBL/GenBank/DDBJ whole genome shotgun (WGS) entry which is preliminary data.</text>
</comment>
<feature type="domain" description="Succinylglutamate desuccinylase/Aspartoacylase catalytic" evidence="7">
    <location>
        <begin position="5"/>
        <end position="196"/>
    </location>
</feature>
<accession>A0ABU3R3I6</accession>
<evidence type="ECO:0000256" key="3">
    <source>
        <dbReference type="ARBA" id="ARBA00022723"/>
    </source>
</evidence>
<comment type="cofactor">
    <cofactor evidence="1">
        <name>Zn(2+)</name>
        <dbReference type="ChEBI" id="CHEBI:29105"/>
    </cofactor>
</comment>
<dbReference type="InterPro" id="IPR055438">
    <property type="entry name" value="AstE_AspA_cat"/>
</dbReference>
<name>A0ABU3R3I6_9GAMM</name>
<proteinExistence type="inferred from homology"/>
<evidence type="ECO:0000259" key="7">
    <source>
        <dbReference type="Pfam" id="PF24827"/>
    </source>
</evidence>
<comment type="similarity">
    <text evidence="2">Belongs to the AspA/AstE family. Aspartoacylase subfamily.</text>
</comment>
<evidence type="ECO:0000313" key="9">
    <source>
        <dbReference type="Proteomes" id="UP001257914"/>
    </source>
</evidence>
<organism evidence="8 9">
    <name type="scientific">Psychrosphaera aquimarina</name>
    <dbReference type="NCBI Taxonomy" id="2044854"/>
    <lineage>
        <taxon>Bacteria</taxon>
        <taxon>Pseudomonadati</taxon>
        <taxon>Pseudomonadota</taxon>
        <taxon>Gammaproteobacteria</taxon>
        <taxon>Alteromonadales</taxon>
        <taxon>Pseudoalteromonadaceae</taxon>
        <taxon>Psychrosphaera</taxon>
    </lineage>
</organism>
<sequence length="300" mass="33827">MNNKINNVAVVGGTHGNELAGIYLVNYWRDNEPNFLIRNSFNTQTLLANTKAISNNKRYYDCDLNRQFSSESLANMTLSNYEQSRAKVINQQLGPKGNAKTDLVIDLHNTTSNMGPTLLVPQQGEFYDLLSIYIRHIMPEVIVYLDEEHKSNDEHHLLCTLGKRGVIVEVGPVSQGVLKHEVNEQMAKMTATILDFVDLYNADNLPELPKSTEAFRYLECLTLPVNEHNQRIGMVHKNIEGNDFKALNPGDPVFALFDGTEILYQGAQTVYPTFINEAAYYDNNLAMSLCEKVLINNPRG</sequence>
<protein>
    <submittedName>
        <fullName evidence="8">Aspartoacylase</fullName>
        <ecNumber evidence="8">3.5.1.15</ecNumber>
    </submittedName>
</protein>
<evidence type="ECO:0000259" key="6">
    <source>
        <dbReference type="Pfam" id="PF04952"/>
    </source>
</evidence>
<dbReference type="PANTHER" id="PTHR15162">
    <property type="entry name" value="ASPARTOACYLASE"/>
    <property type="match status" value="1"/>
</dbReference>
<dbReference type="PIRSF" id="PIRSF018001">
    <property type="entry name" value="Aspartoacylase"/>
    <property type="match status" value="1"/>
</dbReference>
<dbReference type="NCBIfam" id="NF002601">
    <property type="entry name" value="PRK02259.1"/>
    <property type="match status" value="1"/>
</dbReference>